<keyword evidence="3" id="KW-1185">Reference proteome</keyword>
<dbReference type="InParanoid" id="A0A067PL67"/>
<sequence length="189" mass="20881">MLMAQNRGHAQVEAQVAQETFNGVGNLNYQAPINNFEQYGQQENPVDPQFAQFVEHGKYEPFLNVNGMGQQPFQQQFTDMAADAPMAFDLNNGLQYQGYGQEDPIDFSFLVNDVPQVNFAFPEAVPGSSPASSLYASSFSGESEGLDQSPRLWPDDDLSAYPSPRSSYFSSQPPSPSRSPRLSPRPSRS</sequence>
<evidence type="ECO:0000256" key="1">
    <source>
        <dbReference type="SAM" id="MobiDB-lite"/>
    </source>
</evidence>
<name>A0A067PL67_9AGAM</name>
<dbReference type="EMBL" id="KL197750">
    <property type="protein sequence ID" value="KDQ51206.1"/>
    <property type="molecule type" value="Genomic_DNA"/>
</dbReference>
<dbReference type="Proteomes" id="UP000027265">
    <property type="component" value="Unassembled WGS sequence"/>
</dbReference>
<reference evidence="3" key="1">
    <citation type="journal article" date="2014" name="Proc. Natl. Acad. Sci. U.S.A.">
        <title>Extensive sampling of basidiomycete genomes demonstrates inadequacy of the white-rot/brown-rot paradigm for wood decay fungi.</title>
        <authorList>
            <person name="Riley R."/>
            <person name="Salamov A.A."/>
            <person name="Brown D.W."/>
            <person name="Nagy L.G."/>
            <person name="Floudas D."/>
            <person name="Held B.W."/>
            <person name="Levasseur A."/>
            <person name="Lombard V."/>
            <person name="Morin E."/>
            <person name="Otillar R."/>
            <person name="Lindquist E.A."/>
            <person name="Sun H."/>
            <person name="LaButti K.M."/>
            <person name="Schmutz J."/>
            <person name="Jabbour D."/>
            <person name="Luo H."/>
            <person name="Baker S.E."/>
            <person name="Pisabarro A.G."/>
            <person name="Walton J.D."/>
            <person name="Blanchette R.A."/>
            <person name="Henrissat B."/>
            <person name="Martin F."/>
            <person name="Cullen D."/>
            <person name="Hibbett D.S."/>
            <person name="Grigoriev I.V."/>
        </authorList>
    </citation>
    <scope>NUCLEOTIDE SEQUENCE [LARGE SCALE GENOMIC DNA]</scope>
    <source>
        <strain evidence="3">MUCL 33604</strain>
    </source>
</reference>
<dbReference type="AlphaFoldDB" id="A0A067PL67"/>
<organism evidence="2 3">
    <name type="scientific">Jaapia argillacea MUCL 33604</name>
    <dbReference type="NCBI Taxonomy" id="933084"/>
    <lineage>
        <taxon>Eukaryota</taxon>
        <taxon>Fungi</taxon>
        <taxon>Dikarya</taxon>
        <taxon>Basidiomycota</taxon>
        <taxon>Agaricomycotina</taxon>
        <taxon>Agaricomycetes</taxon>
        <taxon>Agaricomycetidae</taxon>
        <taxon>Jaapiales</taxon>
        <taxon>Jaapiaceae</taxon>
        <taxon>Jaapia</taxon>
    </lineage>
</organism>
<gene>
    <name evidence="2" type="ORF">JAAARDRAFT_62625</name>
</gene>
<feature type="region of interest" description="Disordered" evidence="1">
    <location>
        <begin position="125"/>
        <end position="189"/>
    </location>
</feature>
<feature type="compositionally biased region" description="Low complexity" evidence="1">
    <location>
        <begin position="126"/>
        <end position="143"/>
    </location>
</feature>
<accession>A0A067PL67</accession>
<evidence type="ECO:0000313" key="3">
    <source>
        <dbReference type="Proteomes" id="UP000027265"/>
    </source>
</evidence>
<protein>
    <submittedName>
        <fullName evidence="2">Uncharacterized protein</fullName>
    </submittedName>
</protein>
<proteinExistence type="predicted"/>
<dbReference type="HOGENOM" id="CLU_1434633_0_0_1"/>
<evidence type="ECO:0000313" key="2">
    <source>
        <dbReference type="EMBL" id="KDQ51206.1"/>
    </source>
</evidence>
<feature type="compositionally biased region" description="Low complexity" evidence="1">
    <location>
        <begin position="162"/>
        <end position="189"/>
    </location>
</feature>